<reference evidence="2 3" key="1">
    <citation type="submission" date="2018-08" db="EMBL/GenBank/DDBJ databases">
        <title>Cellulomonas rhizosphaerae sp. nov., a novel actinomycete isolated from soil.</title>
        <authorList>
            <person name="Tian Y."/>
        </authorList>
    </citation>
    <scope>NUCLEOTIDE SEQUENCE [LARGE SCALE GENOMIC DNA]</scope>
    <source>
        <strain evidence="2 3">NEAU-TCZ24</strain>
    </source>
</reference>
<evidence type="ECO:0000313" key="2">
    <source>
        <dbReference type="EMBL" id="RHA42017.1"/>
    </source>
</evidence>
<dbReference type="InterPro" id="IPR003425">
    <property type="entry name" value="CCB3/YggT"/>
</dbReference>
<dbReference type="AlphaFoldDB" id="A0A413RMQ5"/>
<sequence length="92" mass="10283">MRTVLDVAYLALLLFFILLLVRLVLDWVMVFARSWRPTGVALVVAEATYTVTDPPLRLLRRVIPPLRIGAISLDLAFMVLFLLCTVGLSLLG</sequence>
<proteinExistence type="predicted"/>
<keyword evidence="1" id="KW-0812">Transmembrane</keyword>
<organism evidence="2 3">
    <name type="scientific">Cellulomonas rhizosphaerae</name>
    <dbReference type="NCBI Taxonomy" id="2293719"/>
    <lineage>
        <taxon>Bacteria</taxon>
        <taxon>Bacillati</taxon>
        <taxon>Actinomycetota</taxon>
        <taxon>Actinomycetes</taxon>
        <taxon>Micrococcales</taxon>
        <taxon>Cellulomonadaceae</taxon>
        <taxon>Cellulomonas</taxon>
    </lineage>
</organism>
<keyword evidence="3" id="KW-1185">Reference proteome</keyword>
<name>A0A413RMQ5_9CELL</name>
<feature type="transmembrane region" description="Helical" evidence="1">
    <location>
        <begin position="68"/>
        <end position="91"/>
    </location>
</feature>
<gene>
    <name evidence="2" type="ORF">D1825_07755</name>
</gene>
<keyword evidence="1" id="KW-1133">Transmembrane helix</keyword>
<dbReference type="EMBL" id="QWKP01000176">
    <property type="protein sequence ID" value="RHA42017.1"/>
    <property type="molecule type" value="Genomic_DNA"/>
</dbReference>
<accession>A0A413RMQ5</accession>
<protein>
    <submittedName>
        <fullName evidence="2">YggT family protein</fullName>
    </submittedName>
</protein>
<dbReference type="RefSeq" id="WP_118766865.1">
    <property type="nucleotide sequence ID" value="NZ_QWKP01000176.1"/>
</dbReference>
<dbReference type="Proteomes" id="UP000283374">
    <property type="component" value="Unassembled WGS sequence"/>
</dbReference>
<dbReference type="Pfam" id="PF02325">
    <property type="entry name" value="CCB3_YggT"/>
    <property type="match status" value="1"/>
</dbReference>
<keyword evidence="1" id="KW-0472">Membrane</keyword>
<comment type="caution">
    <text evidence="2">The sequence shown here is derived from an EMBL/GenBank/DDBJ whole genome shotgun (WGS) entry which is preliminary data.</text>
</comment>
<evidence type="ECO:0000256" key="1">
    <source>
        <dbReference type="SAM" id="Phobius"/>
    </source>
</evidence>
<dbReference type="GO" id="GO:0016020">
    <property type="term" value="C:membrane"/>
    <property type="evidence" value="ECO:0007669"/>
    <property type="project" value="InterPro"/>
</dbReference>
<feature type="transmembrane region" description="Helical" evidence="1">
    <location>
        <begin position="7"/>
        <end position="25"/>
    </location>
</feature>
<evidence type="ECO:0000313" key="3">
    <source>
        <dbReference type="Proteomes" id="UP000283374"/>
    </source>
</evidence>